<feature type="region of interest" description="Disordered" evidence="1">
    <location>
        <begin position="1"/>
        <end position="24"/>
    </location>
</feature>
<name>A0A0M3KHF9_ANISI</name>
<dbReference type="OrthoDB" id="10530659at2759"/>
<feature type="compositionally biased region" description="Acidic residues" evidence="1">
    <location>
        <begin position="161"/>
        <end position="171"/>
    </location>
</feature>
<evidence type="ECO:0000313" key="2">
    <source>
        <dbReference type="EMBL" id="VDK72261.1"/>
    </source>
</evidence>
<feature type="compositionally biased region" description="Polar residues" evidence="1">
    <location>
        <begin position="106"/>
        <end position="119"/>
    </location>
</feature>
<proteinExistence type="predicted"/>
<sequence length="228" mass="24757">MSKGGQNNHALGSSSFAGERLPQDTHDLVCDKISRLTKSSHRSGMMTTGIASADLHQQSAPTNGLSPAAQLDAAQSAQTTLKSNRLISGALQINKFIRGGGKRRVSTSSQQQNLSSAPSSFDDETLSLSGSDTDSNDSSNNCGISMVGNSRRRGSSRSNFADEDDSLEESDEVGIDVVETSLCEKHSRCFLFDEHYSRVHSLPPIYEHRGERSTLPRHCQFLYSRNGF</sequence>
<feature type="region of interest" description="Disordered" evidence="1">
    <location>
        <begin position="100"/>
        <end position="171"/>
    </location>
</feature>
<keyword evidence="3" id="KW-1185">Reference proteome</keyword>
<evidence type="ECO:0000313" key="4">
    <source>
        <dbReference type="WBParaSite" id="ASIM_0002042401-mRNA-1"/>
    </source>
</evidence>
<dbReference type="AlphaFoldDB" id="A0A0M3KHF9"/>
<dbReference type="WBParaSite" id="ASIM_0002042401-mRNA-1">
    <property type="protein sequence ID" value="ASIM_0002042401-mRNA-1"/>
    <property type="gene ID" value="ASIM_0002042401"/>
</dbReference>
<dbReference type="Proteomes" id="UP000267096">
    <property type="component" value="Unassembled WGS sequence"/>
</dbReference>
<reference evidence="2 3" key="2">
    <citation type="submission" date="2018-11" db="EMBL/GenBank/DDBJ databases">
        <authorList>
            <consortium name="Pathogen Informatics"/>
        </authorList>
    </citation>
    <scope>NUCLEOTIDE SEQUENCE [LARGE SCALE GENOMIC DNA]</scope>
</reference>
<reference evidence="4" key="1">
    <citation type="submission" date="2017-02" db="UniProtKB">
        <authorList>
            <consortium name="WormBaseParasite"/>
        </authorList>
    </citation>
    <scope>IDENTIFICATION</scope>
</reference>
<feature type="compositionally biased region" description="Polar residues" evidence="1">
    <location>
        <begin position="1"/>
        <end position="16"/>
    </location>
</feature>
<accession>A0A0M3KHF9</accession>
<feature type="compositionally biased region" description="Low complexity" evidence="1">
    <location>
        <begin position="126"/>
        <end position="141"/>
    </location>
</feature>
<organism evidence="4">
    <name type="scientific">Anisakis simplex</name>
    <name type="common">Herring worm</name>
    <dbReference type="NCBI Taxonomy" id="6269"/>
    <lineage>
        <taxon>Eukaryota</taxon>
        <taxon>Metazoa</taxon>
        <taxon>Ecdysozoa</taxon>
        <taxon>Nematoda</taxon>
        <taxon>Chromadorea</taxon>
        <taxon>Rhabditida</taxon>
        <taxon>Spirurina</taxon>
        <taxon>Ascaridomorpha</taxon>
        <taxon>Ascaridoidea</taxon>
        <taxon>Anisakidae</taxon>
        <taxon>Anisakis</taxon>
        <taxon>Anisakis simplex complex</taxon>
    </lineage>
</organism>
<evidence type="ECO:0000313" key="3">
    <source>
        <dbReference type="Proteomes" id="UP000267096"/>
    </source>
</evidence>
<evidence type="ECO:0000256" key="1">
    <source>
        <dbReference type="SAM" id="MobiDB-lite"/>
    </source>
</evidence>
<dbReference type="EMBL" id="UYRR01038003">
    <property type="protein sequence ID" value="VDK72261.1"/>
    <property type="molecule type" value="Genomic_DNA"/>
</dbReference>
<protein>
    <submittedName>
        <fullName evidence="2 4">Uncharacterized protein</fullName>
    </submittedName>
</protein>
<gene>
    <name evidence="2" type="ORF">ASIM_LOCUS19807</name>
</gene>